<dbReference type="AlphaFoldDB" id="B3MMK5"/>
<organism evidence="3 4">
    <name type="scientific">Drosophila ananassae</name>
    <name type="common">Fruit fly</name>
    <dbReference type="NCBI Taxonomy" id="7217"/>
    <lineage>
        <taxon>Eukaryota</taxon>
        <taxon>Metazoa</taxon>
        <taxon>Ecdysozoa</taxon>
        <taxon>Arthropoda</taxon>
        <taxon>Hexapoda</taxon>
        <taxon>Insecta</taxon>
        <taxon>Pterygota</taxon>
        <taxon>Neoptera</taxon>
        <taxon>Endopterygota</taxon>
        <taxon>Diptera</taxon>
        <taxon>Brachycera</taxon>
        <taxon>Muscomorpha</taxon>
        <taxon>Ephydroidea</taxon>
        <taxon>Drosophilidae</taxon>
        <taxon>Drosophila</taxon>
        <taxon>Sophophora</taxon>
    </lineage>
</organism>
<dbReference type="GeneID" id="6497602"/>
<dbReference type="KEGG" id="dan:6497602"/>
<gene>
    <name evidence="3" type="primary">Dana\GF14783</name>
    <name evidence="3" type="synonym">dana_GLEANR_15548</name>
    <name evidence="3" type="ORF">GF14783</name>
</gene>
<proteinExistence type="inferred from homology"/>
<comment type="similarity">
    <text evidence="1">Belongs to the protein phosphatase inhibitor 2 family.</text>
</comment>
<evidence type="ECO:0000256" key="1">
    <source>
        <dbReference type="ARBA" id="ARBA00005472"/>
    </source>
</evidence>
<protein>
    <submittedName>
        <fullName evidence="3">Uncharacterized protein</fullName>
    </submittedName>
</protein>
<feature type="compositionally biased region" description="Basic and acidic residues" evidence="2">
    <location>
        <begin position="209"/>
        <end position="231"/>
    </location>
</feature>
<evidence type="ECO:0000256" key="2">
    <source>
        <dbReference type="SAM" id="MobiDB-lite"/>
    </source>
</evidence>
<dbReference type="InterPro" id="IPR007062">
    <property type="entry name" value="PPI-2"/>
</dbReference>
<feature type="compositionally biased region" description="Basic and acidic residues" evidence="2">
    <location>
        <begin position="274"/>
        <end position="293"/>
    </location>
</feature>
<dbReference type="EMBL" id="CH902620">
    <property type="protein sequence ID" value="EDV30951.1"/>
    <property type="molecule type" value="Genomic_DNA"/>
</dbReference>
<dbReference type="Pfam" id="PF04979">
    <property type="entry name" value="IPP-2"/>
    <property type="match status" value="1"/>
</dbReference>
<dbReference type="HOGENOM" id="CLU_970665_0_0_1"/>
<dbReference type="GO" id="GO:0004864">
    <property type="term" value="F:protein phosphatase inhibitor activity"/>
    <property type="evidence" value="ECO:0007669"/>
    <property type="project" value="InterPro"/>
</dbReference>
<evidence type="ECO:0000313" key="3">
    <source>
        <dbReference type="EMBL" id="EDV30951.1"/>
    </source>
</evidence>
<evidence type="ECO:0000313" key="4">
    <source>
        <dbReference type="Proteomes" id="UP000007801"/>
    </source>
</evidence>
<sequence length="308" mass="35245">MAARETIKKVTFDPMSFMHSNMADRASVETTGSRSSRLSSKALAEKLTWQEANPKYNFFERDLFPDSSDSSSDEFDFPETLVERVHRIYFARRRKQHYNEAANRALARKLIHEEFGSQTFSSQGSKKDEEGIPDEAMTECSMCIDESSEGSYPFFQQLDSSSVSTVDEAELKDEPEPGFQPSHRCYETLTGYNNTVTSNKVVAAPKSPEPSHDRIPDDPVPETTDRPRELPSAHIPTSFTDSRMLADNFYDMAEDRNNVLTAMEHWLSMKHTRVMDKGKNWDLDQSRNSEDKRKDRKSRSINVSRGQL</sequence>
<feature type="region of interest" description="Disordered" evidence="2">
    <location>
        <begin position="274"/>
        <end position="308"/>
    </location>
</feature>
<name>B3MMK5_DROAN</name>
<feature type="region of interest" description="Disordered" evidence="2">
    <location>
        <begin position="203"/>
        <end position="236"/>
    </location>
</feature>
<dbReference type="OrthoDB" id="10523459at2759"/>
<keyword evidence="4" id="KW-1185">Reference proteome</keyword>
<reference evidence="3 4" key="1">
    <citation type="journal article" date="2007" name="Nature">
        <title>Evolution of genes and genomes on the Drosophila phylogeny.</title>
        <authorList>
            <consortium name="Drosophila 12 Genomes Consortium"/>
            <person name="Clark A.G."/>
            <person name="Eisen M.B."/>
            <person name="Smith D.R."/>
            <person name="Bergman C.M."/>
            <person name="Oliver B."/>
            <person name="Markow T.A."/>
            <person name="Kaufman T.C."/>
            <person name="Kellis M."/>
            <person name="Gelbart W."/>
            <person name="Iyer V.N."/>
            <person name="Pollard D.A."/>
            <person name="Sackton T.B."/>
            <person name="Larracuente A.M."/>
            <person name="Singh N.D."/>
            <person name="Abad J.P."/>
            <person name="Abt D.N."/>
            <person name="Adryan B."/>
            <person name="Aguade M."/>
            <person name="Akashi H."/>
            <person name="Anderson W.W."/>
            <person name="Aquadro C.F."/>
            <person name="Ardell D.H."/>
            <person name="Arguello R."/>
            <person name="Artieri C.G."/>
            <person name="Barbash D.A."/>
            <person name="Barker D."/>
            <person name="Barsanti P."/>
            <person name="Batterham P."/>
            <person name="Batzoglou S."/>
            <person name="Begun D."/>
            <person name="Bhutkar A."/>
            <person name="Blanco E."/>
            <person name="Bosak S.A."/>
            <person name="Bradley R.K."/>
            <person name="Brand A.D."/>
            <person name="Brent M.R."/>
            <person name="Brooks A.N."/>
            <person name="Brown R.H."/>
            <person name="Butlin R.K."/>
            <person name="Caggese C."/>
            <person name="Calvi B.R."/>
            <person name="Bernardo de Carvalho A."/>
            <person name="Caspi A."/>
            <person name="Castrezana S."/>
            <person name="Celniker S.E."/>
            <person name="Chang J.L."/>
            <person name="Chapple C."/>
            <person name="Chatterji S."/>
            <person name="Chinwalla A."/>
            <person name="Civetta A."/>
            <person name="Clifton S.W."/>
            <person name="Comeron J.M."/>
            <person name="Costello J.C."/>
            <person name="Coyne J.A."/>
            <person name="Daub J."/>
            <person name="David R.G."/>
            <person name="Delcher A.L."/>
            <person name="Delehaunty K."/>
            <person name="Do C.B."/>
            <person name="Ebling H."/>
            <person name="Edwards K."/>
            <person name="Eickbush T."/>
            <person name="Evans J.D."/>
            <person name="Filipski A."/>
            <person name="Findeiss S."/>
            <person name="Freyhult E."/>
            <person name="Fulton L."/>
            <person name="Fulton R."/>
            <person name="Garcia A.C."/>
            <person name="Gardiner A."/>
            <person name="Garfield D.A."/>
            <person name="Garvin B.E."/>
            <person name="Gibson G."/>
            <person name="Gilbert D."/>
            <person name="Gnerre S."/>
            <person name="Godfrey J."/>
            <person name="Good R."/>
            <person name="Gotea V."/>
            <person name="Gravely B."/>
            <person name="Greenberg A.J."/>
            <person name="Griffiths-Jones S."/>
            <person name="Gross S."/>
            <person name="Guigo R."/>
            <person name="Gustafson E.A."/>
            <person name="Haerty W."/>
            <person name="Hahn M.W."/>
            <person name="Halligan D.L."/>
            <person name="Halpern A.L."/>
            <person name="Halter G.M."/>
            <person name="Han M.V."/>
            <person name="Heger A."/>
            <person name="Hillier L."/>
            <person name="Hinrichs A.S."/>
            <person name="Holmes I."/>
            <person name="Hoskins R.A."/>
            <person name="Hubisz M.J."/>
            <person name="Hultmark D."/>
            <person name="Huntley M.A."/>
            <person name="Jaffe D.B."/>
            <person name="Jagadeeshan S."/>
            <person name="Jeck W.R."/>
            <person name="Johnson J."/>
            <person name="Jones C.D."/>
            <person name="Jordan W.C."/>
            <person name="Karpen G.H."/>
            <person name="Kataoka E."/>
            <person name="Keightley P.D."/>
            <person name="Kheradpour P."/>
            <person name="Kirkness E.F."/>
            <person name="Koerich L.B."/>
            <person name="Kristiansen K."/>
            <person name="Kudrna D."/>
            <person name="Kulathinal R.J."/>
            <person name="Kumar S."/>
            <person name="Kwok R."/>
            <person name="Lander E."/>
            <person name="Langley C.H."/>
            <person name="Lapoint R."/>
            <person name="Lazzaro B.P."/>
            <person name="Lee S.J."/>
            <person name="Levesque L."/>
            <person name="Li R."/>
            <person name="Lin C.F."/>
            <person name="Lin M.F."/>
            <person name="Lindblad-Toh K."/>
            <person name="Llopart A."/>
            <person name="Long M."/>
            <person name="Low L."/>
            <person name="Lozovsky E."/>
            <person name="Lu J."/>
            <person name="Luo M."/>
            <person name="Machado C.A."/>
            <person name="Makalowski W."/>
            <person name="Marzo M."/>
            <person name="Matsuda M."/>
            <person name="Matzkin L."/>
            <person name="McAllister B."/>
            <person name="McBride C.S."/>
            <person name="McKernan B."/>
            <person name="McKernan K."/>
            <person name="Mendez-Lago M."/>
            <person name="Minx P."/>
            <person name="Mollenhauer M.U."/>
            <person name="Montooth K."/>
            <person name="Mount S.M."/>
            <person name="Mu X."/>
            <person name="Myers E."/>
            <person name="Negre B."/>
            <person name="Newfeld S."/>
            <person name="Nielsen R."/>
            <person name="Noor M.A."/>
            <person name="O'Grady P."/>
            <person name="Pachter L."/>
            <person name="Papaceit M."/>
            <person name="Parisi M.J."/>
            <person name="Parisi M."/>
            <person name="Parts L."/>
            <person name="Pedersen J.S."/>
            <person name="Pesole G."/>
            <person name="Phillippy A.M."/>
            <person name="Ponting C.P."/>
            <person name="Pop M."/>
            <person name="Porcelli D."/>
            <person name="Powell J.R."/>
            <person name="Prohaska S."/>
            <person name="Pruitt K."/>
            <person name="Puig M."/>
            <person name="Quesneville H."/>
            <person name="Ram K.R."/>
            <person name="Rand D."/>
            <person name="Rasmussen M.D."/>
            <person name="Reed L.K."/>
            <person name="Reenan R."/>
            <person name="Reily A."/>
            <person name="Remington K.A."/>
            <person name="Rieger T.T."/>
            <person name="Ritchie M.G."/>
            <person name="Robin C."/>
            <person name="Rogers Y.H."/>
            <person name="Rohde C."/>
            <person name="Rozas J."/>
            <person name="Rubenfield M.J."/>
            <person name="Ruiz A."/>
            <person name="Russo S."/>
            <person name="Salzberg S.L."/>
            <person name="Sanchez-Gracia A."/>
            <person name="Saranga D.J."/>
            <person name="Sato H."/>
            <person name="Schaeffer S.W."/>
            <person name="Schatz M.C."/>
            <person name="Schlenke T."/>
            <person name="Schwartz R."/>
            <person name="Segarra C."/>
            <person name="Singh R.S."/>
            <person name="Sirot L."/>
            <person name="Sirota M."/>
            <person name="Sisneros N.B."/>
            <person name="Smith C.D."/>
            <person name="Smith T.F."/>
            <person name="Spieth J."/>
            <person name="Stage D.E."/>
            <person name="Stark A."/>
            <person name="Stephan W."/>
            <person name="Strausberg R.L."/>
            <person name="Strempel S."/>
            <person name="Sturgill D."/>
            <person name="Sutton G."/>
            <person name="Sutton G.G."/>
            <person name="Tao W."/>
            <person name="Teichmann S."/>
            <person name="Tobari Y.N."/>
            <person name="Tomimura Y."/>
            <person name="Tsolas J.M."/>
            <person name="Valente V.L."/>
            <person name="Venter E."/>
            <person name="Venter J.C."/>
            <person name="Vicario S."/>
            <person name="Vieira F.G."/>
            <person name="Vilella A.J."/>
            <person name="Villasante A."/>
            <person name="Walenz B."/>
            <person name="Wang J."/>
            <person name="Wasserman M."/>
            <person name="Watts T."/>
            <person name="Wilson D."/>
            <person name="Wilson R.K."/>
            <person name="Wing R.A."/>
            <person name="Wolfner M.F."/>
            <person name="Wong A."/>
            <person name="Wong G.K."/>
            <person name="Wu C.I."/>
            <person name="Wu G."/>
            <person name="Yamamoto D."/>
            <person name="Yang H.P."/>
            <person name="Yang S.P."/>
            <person name="Yorke J.A."/>
            <person name="Yoshida K."/>
            <person name="Zdobnov E."/>
            <person name="Zhang P."/>
            <person name="Zhang Y."/>
            <person name="Zimin A.V."/>
            <person name="Baldwin J."/>
            <person name="Abdouelleil A."/>
            <person name="Abdulkadir J."/>
            <person name="Abebe A."/>
            <person name="Abera B."/>
            <person name="Abreu J."/>
            <person name="Acer S.C."/>
            <person name="Aftuck L."/>
            <person name="Alexander A."/>
            <person name="An P."/>
            <person name="Anderson E."/>
            <person name="Anderson S."/>
            <person name="Arachi H."/>
            <person name="Azer M."/>
            <person name="Bachantsang P."/>
            <person name="Barry A."/>
            <person name="Bayul T."/>
            <person name="Berlin A."/>
            <person name="Bessette D."/>
            <person name="Bloom T."/>
            <person name="Blye J."/>
            <person name="Boguslavskiy L."/>
            <person name="Bonnet C."/>
            <person name="Boukhgalter B."/>
            <person name="Bourzgui I."/>
            <person name="Brown A."/>
            <person name="Cahill P."/>
            <person name="Channer S."/>
            <person name="Cheshatsang Y."/>
            <person name="Chuda L."/>
            <person name="Citroen M."/>
            <person name="Collymore A."/>
            <person name="Cooke P."/>
            <person name="Costello M."/>
            <person name="D'Aco K."/>
            <person name="Daza R."/>
            <person name="De Haan G."/>
            <person name="DeGray S."/>
            <person name="DeMaso C."/>
            <person name="Dhargay N."/>
            <person name="Dooley K."/>
            <person name="Dooley E."/>
            <person name="Doricent M."/>
            <person name="Dorje P."/>
            <person name="Dorjee K."/>
            <person name="Dupes A."/>
            <person name="Elong R."/>
            <person name="Falk J."/>
            <person name="Farina A."/>
            <person name="Faro S."/>
            <person name="Ferguson D."/>
            <person name="Fisher S."/>
            <person name="Foley C.D."/>
            <person name="Franke A."/>
            <person name="Friedrich D."/>
            <person name="Gadbois L."/>
            <person name="Gearin G."/>
            <person name="Gearin C.R."/>
            <person name="Giannoukos G."/>
            <person name="Goode T."/>
            <person name="Graham J."/>
            <person name="Grandbois E."/>
            <person name="Grewal S."/>
            <person name="Gyaltsen K."/>
            <person name="Hafez N."/>
            <person name="Hagos B."/>
            <person name="Hall J."/>
            <person name="Henson C."/>
            <person name="Hollinger A."/>
            <person name="Honan T."/>
            <person name="Huard M.D."/>
            <person name="Hughes L."/>
            <person name="Hurhula B."/>
            <person name="Husby M.E."/>
            <person name="Kamat A."/>
            <person name="Kanga B."/>
            <person name="Kashin S."/>
            <person name="Khazanovich D."/>
            <person name="Kisner P."/>
            <person name="Lance K."/>
            <person name="Lara M."/>
            <person name="Lee W."/>
            <person name="Lennon N."/>
            <person name="Letendre F."/>
            <person name="LeVine R."/>
            <person name="Lipovsky A."/>
            <person name="Liu X."/>
            <person name="Liu J."/>
            <person name="Liu S."/>
            <person name="Lokyitsang T."/>
            <person name="Lokyitsang Y."/>
            <person name="Lubonja R."/>
            <person name="Lui A."/>
            <person name="MacDonald P."/>
            <person name="Magnisalis V."/>
            <person name="Maru K."/>
            <person name="Matthews C."/>
            <person name="McCusker W."/>
            <person name="McDonough S."/>
            <person name="Mehta T."/>
            <person name="Meldrim J."/>
            <person name="Meneus L."/>
            <person name="Mihai O."/>
            <person name="Mihalev A."/>
            <person name="Mihova T."/>
            <person name="Mittelman R."/>
            <person name="Mlenga V."/>
            <person name="Montmayeur A."/>
            <person name="Mulrain L."/>
            <person name="Navidi A."/>
            <person name="Naylor J."/>
            <person name="Negash T."/>
            <person name="Nguyen T."/>
            <person name="Nguyen N."/>
            <person name="Nicol R."/>
            <person name="Norbu C."/>
            <person name="Norbu N."/>
            <person name="Novod N."/>
            <person name="O'Neill B."/>
            <person name="Osman S."/>
            <person name="Markiewicz E."/>
            <person name="Oyono O.L."/>
            <person name="Patti C."/>
            <person name="Phunkhang P."/>
            <person name="Pierre F."/>
            <person name="Priest M."/>
            <person name="Raghuraman S."/>
            <person name="Rege F."/>
            <person name="Reyes R."/>
            <person name="Rise C."/>
            <person name="Rogov P."/>
            <person name="Ross K."/>
            <person name="Ryan E."/>
            <person name="Settipalli S."/>
            <person name="Shea T."/>
            <person name="Sherpa N."/>
            <person name="Shi L."/>
            <person name="Shih D."/>
            <person name="Sparrow T."/>
            <person name="Spaulding J."/>
            <person name="Stalker J."/>
            <person name="Stange-Thomann N."/>
            <person name="Stavropoulos S."/>
            <person name="Stone C."/>
            <person name="Strader C."/>
            <person name="Tesfaye S."/>
            <person name="Thomson T."/>
            <person name="Thoulutsang Y."/>
            <person name="Thoulutsang D."/>
            <person name="Topham K."/>
            <person name="Topping I."/>
            <person name="Tsamla T."/>
            <person name="Vassiliev H."/>
            <person name="Vo A."/>
            <person name="Wangchuk T."/>
            <person name="Wangdi T."/>
            <person name="Weiand M."/>
            <person name="Wilkinson J."/>
            <person name="Wilson A."/>
            <person name="Yadav S."/>
            <person name="Young G."/>
            <person name="Yu Q."/>
            <person name="Zembek L."/>
            <person name="Zhong D."/>
            <person name="Zimmer A."/>
            <person name="Zwirko Z."/>
            <person name="Jaffe D.B."/>
            <person name="Alvarez P."/>
            <person name="Brockman W."/>
            <person name="Butler J."/>
            <person name="Chin C."/>
            <person name="Gnerre S."/>
            <person name="Grabherr M."/>
            <person name="Kleber M."/>
            <person name="Mauceli E."/>
            <person name="MacCallum I."/>
        </authorList>
    </citation>
    <scope>NUCLEOTIDE SEQUENCE [LARGE SCALE GENOMIC DNA]</scope>
    <source>
        <strain evidence="4">Tucson 14024-0371.13</strain>
    </source>
</reference>
<dbReference type="eggNOG" id="KOG4041">
    <property type="taxonomic scope" value="Eukaryota"/>
</dbReference>
<dbReference type="Proteomes" id="UP000007801">
    <property type="component" value="Unassembled WGS sequence"/>
</dbReference>
<feature type="region of interest" description="Disordered" evidence="2">
    <location>
        <begin position="163"/>
        <end position="182"/>
    </location>
</feature>
<dbReference type="PhylomeDB" id="B3MMK5"/>
<dbReference type="GO" id="GO:0009966">
    <property type="term" value="P:regulation of signal transduction"/>
    <property type="evidence" value="ECO:0007669"/>
    <property type="project" value="InterPro"/>
</dbReference>
<accession>B3MMK5</accession>
<dbReference type="InParanoid" id="B3MMK5"/>